<dbReference type="PRINTS" id="PR01438">
    <property type="entry name" value="UNVRSLSTRESS"/>
</dbReference>
<name>A0ABW2KM67_9ACTN</name>
<keyword evidence="5" id="KW-1185">Reference proteome</keyword>
<dbReference type="InterPro" id="IPR006016">
    <property type="entry name" value="UspA"/>
</dbReference>
<dbReference type="CDD" id="cd23659">
    <property type="entry name" value="USP_At3g01520-like"/>
    <property type="match status" value="1"/>
</dbReference>
<dbReference type="Pfam" id="PF00582">
    <property type="entry name" value="Usp"/>
    <property type="match status" value="2"/>
</dbReference>
<dbReference type="EMBL" id="JBHTBH010000015">
    <property type="protein sequence ID" value="MFC7331096.1"/>
    <property type="molecule type" value="Genomic_DNA"/>
</dbReference>
<dbReference type="PANTHER" id="PTHR31964:SF113">
    <property type="entry name" value="USPA DOMAIN-CONTAINING PROTEIN"/>
    <property type="match status" value="1"/>
</dbReference>
<sequence length="308" mass="32004">MARSTMAPLVAAVDGSEGSLRALDWAVDEARLRGRRLRVVHAFTWLTSGVPAEVVQRYDLATMARRIAEEARAHALARAPELDVEAAWPEGDPGDVLLEEAERAALVVVGSRGASRLGAVFLGSVGLQLAALAPCPLVVVPHLEPRPATGRVVAGLDGSAPARAAAEWAFDEAARRRATLHAVAVYGTASHGVFVSLETPPPGPGSPEERAAEEEARRELSESLAGLRARRPEVRAESAVIAGHPAHVLTTRSRTADLVVVGSRGRGGFAGMLLGSVSQTLLTHAACPVAVLHADASEDDRALGGAGG</sequence>
<dbReference type="InterPro" id="IPR014729">
    <property type="entry name" value="Rossmann-like_a/b/a_fold"/>
</dbReference>
<comment type="similarity">
    <text evidence="1">Belongs to the universal stress protein A family.</text>
</comment>
<dbReference type="RefSeq" id="WP_379873734.1">
    <property type="nucleotide sequence ID" value="NZ_JBHTBH010000015.1"/>
</dbReference>
<dbReference type="Proteomes" id="UP001596540">
    <property type="component" value="Unassembled WGS sequence"/>
</dbReference>
<gene>
    <name evidence="4" type="ORF">ACFQRF_25485</name>
</gene>
<evidence type="ECO:0000256" key="2">
    <source>
        <dbReference type="SAM" id="MobiDB-lite"/>
    </source>
</evidence>
<dbReference type="Gene3D" id="3.40.50.620">
    <property type="entry name" value="HUPs"/>
    <property type="match status" value="2"/>
</dbReference>
<dbReference type="PANTHER" id="PTHR31964">
    <property type="entry name" value="ADENINE NUCLEOTIDE ALPHA HYDROLASES-LIKE SUPERFAMILY PROTEIN"/>
    <property type="match status" value="1"/>
</dbReference>
<evidence type="ECO:0000259" key="3">
    <source>
        <dbReference type="Pfam" id="PF00582"/>
    </source>
</evidence>
<accession>A0ABW2KM67</accession>
<evidence type="ECO:0000256" key="1">
    <source>
        <dbReference type="ARBA" id="ARBA00008791"/>
    </source>
</evidence>
<dbReference type="InterPro" id="IPR006015">
    <property type="entry name" value="Universal_stress_UspA"/>
</dbReference>
<feature type="compositionally biased region" description="Basic and acidic residues" evidence="2">
    <location>
        <begin position="207"/>
        <end position="221"/>
    </location>
</feature>
<protein>
    <submittedName>
        <fullName evidence="4">Universal stress protein</fullName>
    </submittedName>
</protein>
<reference evidence="5" key="1">
    <citation type="journal article" date="2019" name="Int. J. Syst. Evol. Microbiol.">
        <title>The Global Catalogue of Microorganisms (GCM) 10K type strain sequencing project: providing services to taxonomists for standard genome sequencing and annotation.</title>
        <authorList>
            <consortium name="The Broad Institute Genomics Platform"/>
            <consortium name="The Broad Institute Genome Sequencing Center for Infectious Disease"/>
            <person name="Wu L."/>
            <person name="Ma J."/>
        </authorList>
    </citation>
    <scope>NUCLEOTIDE SEQUENCE [LARGE SCALE GENOMIC DNA]</scope>
    <source>
        <strain evidence="5">CGMCC 4.7382</strain>
    </source>
</reference>
<feature type="domain" description="UspA" evidence="3">
    <location>
        <begin position="151"/>
        <end position="292"/>
    </location>
</feature>
<evidence type="ECO:0000313" key="5">
    <source>
        <dbReference type="Proteomes" id="UP001596540"/>
    </source>
</evidence>
<proteinExistence type="inferred from homology"/>
<comment type="caution">
    <text evidence="4">The sequence shown here is derived from an EMBL/GenBank/DDBJ whole genome shotgun (WGS) entry which is preliminary data.</text>
</comment>
<evidence type="ECO:0000313" key="4">
    <source>
        <dbReference type="EMBL" id="MFC7331096.1"/>
    </source>
</evidence>
<feature type="domain" description="UspA" evidence="3">
    <location>
        <begin position="9"/>
        <end position="141"/>
    </location>
</feature>
<dbReference type="SUPFAM" id="SSF52402">
    <property type="entry name" value="Adenine nucleotide alpha hydrolases-like"/>
    <property type="match status" value="2"/>
</dbReference>
<feature type="region of interest" description="Disordered" evidence="2">
    <location>
        <begin position="196"/>
        <end position="229"/>
    </location>
</feature>
<organism evidence="4 5">
    <name type="scientific">Marinactinospora rubrisoli</name>
    <dbReference type="NCBI Taxonomy" id="2715399"/>
    <lineage>
        <taxon>Bacteria</taxon>
        <taxon>Bacillati</taxon>
        <taxon>Actinomycetota</taxon>
        <taxon>Actinomycetes</taxon>
        <taxon>Streptosporangiales</taxon>
        <taxon>Nocardiopsidaceae</taxon>
        <taxon>Marinactinospora</taxon>
    </lineage>
</organism>